<organism evidence="4 5">
    <name type="scientific">Pseudozyma flocculosa</name>
    <dbReference type="NCBI Taxonomy" id="84751"/>
    <lineage>
        <taxon>Eukaryota</taxon>
        <taxon>Fungi</taxon>
        <taxon>Dikarya</taxon>
        <taxon>Basidiomycota</taxon>
        <taxon>Ustilaginomycotina</taxon>
        <taxon>Ustilaginomycetes</taxon>
        <taxon>Ustilaginales</taxon>
        <taxon>Ustilaginaceae</taxon>
        <taxon>Pseudozyma</taxon>
    </lineage>
</organism>
<dbReference type="Proteomes" id="UP000323386">
    <property type="component" value="Unassembled WGS sequence"/>
</dbReference>
<dbReference type="SUPFAM" id="SSF54197">
    <property type="entry name" value="HIT-like"/>
    <property type="match status" value="1"/>
</dbReference>
<dbReference type="PROSITE" id="PS51084">
    <property type="entry name" value="HIT_2"/>
    <property type="match status" value="1"/>
</dbReference>
<dbReference type="InterPro" id="IPR001310">
    <property type="entry name" value="Histidine_triad_HIT"/>
</dbReference>
<evidence type="ECO:0000313" key="4">
    <source>
        <dbReference type="EMBL" id="SPO41446.1"/>
    </source>
</evidence>
<keyword evidence="5" id="KW-1185">Reference proteome</keyword>
<accession>A0A5C3FBE8</accession>
<dbReference type="PANTHER" id="PTHR46648">
    <property type="entry name" value="HIT FAMILY PROTEIN 1"/>
    <property type="match status" value="1"/>
</dbReference>
<feature type="region of interest" description="Disordered" evidence="2">
    <location>
        <begin position="1"/>
        <end position="35"/>
    </location>
</feature>
<dbReference type="PANTHER" id="PTHR46648:SF1">
    <property type="entry name" value="ADENOSINE 5'-MONOPHOSPHORAMIDASE HNT1"/>
    <property type="match status" value="1"/>
</dbReference>
<gene>
    <name evidence="4" type="ORF">PSFLO_06928</name>
</gene>
<dbReference type="InterPro" id="IPR011146">
    <property type="entry name" value="HIT-like"/>
</dbReference>
<comment type="caution">
    <text evidence="1">Lacks conserved residue(s) required for the propagation of feature annotation.</text>
</comment>
<dbReference type="InterPro" id="IPR036265">
    <property type="entry name" value="HIT-like_sf"/>
</dbReference>
<evidence type="ECO:0000259" key="3">
    <source>
        <dbReference type="PROSITE" id="PS51084"/>
    </source>
</evidence>
<reference evidence="4 5" key="1">
    <citation type="submission" date="2018-03" db="EMBL/GenBank/DDBJ databases">
        <authorList>
            <person name="Guldener U."/>
        </authorList>
    </citation>
    <scope>NUCLEOTIDE SEQUENCE [LARGE SCALE GENOMIC DNA]</scope>
    <source>
        <strain evidence="4 5">DAOM196992</strain>
    </source>
</reference>
<dbReference type="AlphaFoldDB" id="A0A5C3FBE8"/>
<feature type="domain" description="HIT" evidence="3">
    <location>
        <begin position="68"/>
        <end position="170"/>
    </location>
</feature>
<evidence type="ECO:0000313" key="5">
    <source>
        <dbReference type="Proteomes" id="UP000323386"/>
    </source>
</evidence>
<proteinExistence type="predicted"/>
<dbReference type="GO" id="GO:0003824">
    <property type="term" value="F:catalytic activity"/>
    <property type="evidence" value="ECO:0007669"/>
    <property type="project" value="InterPro"/>
</dbReference>
<evidence type="ECO:0000256" key="1">
    <source>
        <dbReference type="PROSITE-ProRule" id="PRU00464"/>
    </source>
</evidence>
<dbReference type="Gene3D" id="3.30.428.10">
    <property type="entry name" value="HIT-like"/>
    <property type="match status" value="1"/>
</dbReference>
<sequence length="209" mass="23683">MTGSDTQHWQAVLAPEERYGDENPDHVDSKSGPRMTRDVLDEWKRRLSPYEGAEDDLTFDGPASDDNLFARIVRGEEEQWRVYQDPSSVAVLTPFPNGPLKTVLVPRHHAASDVLGLDRAEFLALLRSTHSALRIFDRVDAIGVAIVMEGFEIDYAHIKLTPRFHGNKSERCAFTHCYSGFLTSQRGPDLDAKQALDCHRLLVRVWPRD</sequence>
<dbReference type="OrthoDB" id="2262349at2759"/>
<feature type="compositionally biased region" description="Basic and acidic residues" evidence="2">
    <location>
        <begin position="15"/>
        <end position="35"/>
    </location>
</feature>
<name>A0A5C3FBE8_9BASI</name>
<dbReference type="EMBL" id="OOIP01000027">
    <property type="protein sequence ID" value="SPO41446.1"/>
    <property type="molecule type" value="Genomic_DNA"/>
</dbReference>
<protein>
    <recommendedName>
        <fullName evidence="3">HIT domain-containing protein</fullName>
    </recommendedName>
</protein>
<evidence type="ECO:0000256" key="2">
    <source>
        <dbReference type="SAM" id="MobiDB-lite"/>
    </source>
</evidence>